<keyword evidence="3 4" id="KW-0732">Signal</keyword>
<dbReference type="Proteomes" id="UP001061361">
    <property type="component" value="Chromosome"/>
</dbReference>
<dbReference type="RefSeq" id="WP_264982504.1">
    <property type="nucleotide sequence ID" value="NZ_AP026708.1"/>
</dbReference>
<feature type="chain" id="PRO_5045471588" description="Molybdate ABC transporter substrate-binding protein" evidence="4">
    <location>
        <begin position="24"/>
        <end position="242"/>
    </location>
</feature>
<keyword evidence="2" id="KW-0479">Metal-binding</keyword>
<organism evidence="5 6">
    <name type="scientific">Pseudodesulfovibrio portus</name>
    <dbReference type="NCBI Taxonomy" id="231439"/>
    <lineage>
        <taxon>Bacteria</taxon>
        <taxon>Pseudomonadati</taxon>
        <taxon>Thermodesulfobacteriota</taxon>
        <taxon>Desulfovibrionia</taxon>
        <taxon>Desulfovibrionales</taxon>
        <taxon>Desulfovibrionaceae</taxon>
    </lineage>
</organism>
<dbReference type="Gene3D" id="3.40.190.10">
    <property type="entry name" value="Periplasmic binding protein-like II"/>
    <property type="match status" value="2"/>
</dbReference>
<evidence type="ECO:0000313" key="5">
    <source>
        <dbReference type="EMBL" id="BDQ35610.1"/>
    </source>
</evidence>
<evidence type="ECO:0008006" key="7">
    <source>
        <dbReference type="Google" id="ProtNLM"/>
    </source>
</evidence>
<dbReference type="Pfam" id="PF13531">
    <property type="entry name" value="SBP_bac_11"/>
    <property type="match status" value="1"/>
</dbReference>
<sequence>MPRIRTLVLALCFIALLAPTAQADDVVLASGAGYKKMVNALNAAYKQQTGHAVSLIYGNMARVTTLARESGEVGLVLGDEAFLDKAGLPIEKKLELGRGKLVLAFAKSSKFSRVEDLDDPQAGRIALPDTKKAIYGKAAREYLLTSGRLPGIQPRLVEVATIPQVFSYLNTNEVDMGFLNLTHALNVQEHIGEFVVIDESGYSPIRIIVGVLDTCSNRQQADEFLSFLQTPEAKAIIKKHGL</sequence>
<keyword evidence="6" id="KW-1185">Reference proteome</keyword>
<gene>
    <name evidence="5" type="ORF">JCM14722_31520</name>
</gene>
<dbReference type="EMBL" id="AP026708">
    <property type="protein sequence ID" value="BDQ35610.1"/>
    <property type="molecule type" value="Genomic_DNA"/>
</dbReference>
<accession>A0ABM8AVP5</accession>
<dbReference type="InterPro" id="IPR050682">
    <property type="entry name" value="ModA/WtpA"/>
</dbReference>
<evidence type="ECO:0000256" key="2">
    <source>
        <dbReference type="ARBA" id="ARBA00022723"/>
    </source>
</evidence>
<dbReference type="InterPro" id="IPR005950">
    <property type="entry name" value="ModA"/>
</dbReference>
<evidence type="ECO:0000256" key="1">
    <source>
        <dbReference type="ARBA" id="ARBA00009175"/>
    </source>
</evidence>
<dbReference type="PANTHER" id="PTHR30632:SF14">
    <property type="entry name" value="TUNGSTATE_MOLYBDATE_CHROMATE-BINDING PROTEIN MODA"/>
    <property type="match status" value="1"/>
</dbReference>
<evidence type="ECO:0000256" key="3">
    <source>
        <dbReference type="ARBA" id="ARBA00022729"/>
    </source>
</evidence>
<reference evidence="5" key="1">
    <citation type="submission" date="2022-08" db="EMBL/GenBank/DDBJ databases">
        <title>Genome Sequence of the sulphate-reducing bacterium, Pseudodesulfovibrio portus JCM14722.</title>
        <authorList>
            <person name="Kondo R."/>
            <person name="Kataoka T."/>
        </authorList>
    </citation>
    <scope>NUCLEOTIDE SEQUENCE</scope>
    <source>
        <strain evidence="5">JCM 14722</strain>
    </source>
</reference>
<protein>
    <recommendedName>
        <fullName evidence="7">Molybdate ABC transporter substrate-binding protein</fullName>
    </recommendedName>
</protein>
<evidence type="ECO:0000256" key="4">
    <source>
        <dbReference type="SAM" id="SignalP"/>
    </source>
</evidence>
<dbReference type="SUPFAM" id="SSF53850">
    <property type="entry name" value="Periplasmic binding protein-like II"/>
    <property type="match status" value="1"/>
</dbReference>
<proteinExistence type="inferred from homology"/>
<evidence type="ECO:0000313" key="6">
    <source>
        <dbReference type="Proteomes" id="UP001061361"/>
    </source>
</evidence>
<feature type="signal peptide" evidence="4">
    <location>
        <begin position="1"/>
        <end position="23"/>
    </location>
</feature>
<name>A0ABM8AVP5_9BACT</name>
<comment type="similarity">
    <text evidence="1">Belongs to the bacterial solute-binding protein ModA family.</text>
</comment>
<dbReference type="PANTHER" id="PTHR30632">
    <property type="entry name" value="MOLYBDATE-BINDING PERIPLASMIC PROTEIN"/>
    <property type="match status" value="1"/>
</dbReference>
<dbReference type="NCBIfam" id="TIGR01256">
    <property type="entry name" value="modA"/>
    <property type="match status" value="1"/>
</dbReference>